<dbReference type="Proteomes" id="UP000218022">
    <property type="component" value="Unassembled WGS sequence"/>
</dbReference>
<evidence type="ECO:0000256" key="1">
    <source>
        <dbReference type="SAM" id="Phobius"/>
    </source>
</evidence>
<evidence type="ECO:0000313" key="3">
    <source>
        <dbReference type="Proteomes" id="UP000218022"/>
    </source>
</evidence>
<accession>A0A2A4EV04</accession>
<keyword evidence="1" id="KW-0472">Membrane</keyword>
<sequence length="92" mass="10955">MFTDVFKRNIWPLLSAALVTFTIQYHETGRVSAWGIAIFLFTYVVMAMALERLNVRWRQRFGARRRSRVAQAVLWLVTAICLYLLFRHFDRT</sequence>
<protein>
    <submittedName>
        <fullName evidence="2">Uncharacterized protein</fullName>
    </submittedName>
</protein>
<feature type="transmembrane region" description="Helical" evidence="1">
    <location>
        <begin position="31"/>
        <end position="49"/>
    </location>
</feature>
<keyword evidence="1" id="KW-0812">Transmembrane</keyword>
<comment type="caution">
    <text evidence="2">The sequence shown here is derived from an EMBL/GenBank/DDBJ whole genome shotgun (WGS) entry which is preliminary data.</text>
</comment>
<dbReference type="EMBL" id="MTZV01000004">
    <property type="protein sequence ID" value="PCE25443.1"/>
    <property type="molecule type" value="Genomic_DNA"/>
</dbReference>
<evidence type="ECO:0000313" key="2">
    <source>
        <dbReference type="EMBL" id="PCE25443.1"/>
    </source>
</evidence>
<gene>
    <name evidence="2" type="ORF">BWP39_13020</name>
</gene>
<name>A0A2A4EV04_9BURK</name>
<feature type="transmembrane region" description="Helical" evidence="1">
    <location>
        <begin position="69"/>
        <end position="86"/>
    </location>
</feature>
<keyword evidence="1" id="KW-1133">Transmembrane helix</keyword>
<organism evidence="2 3">
    <name type="scientific">Paraburkholderia acidicola</name>
    <dbReference type="NCBI Taxonomy" id="1912599"/>
    <lineage>
        <taxon>Bacteria</taxon>
        <taxon>Pseudomonadati</taxon>
        <taxon>Pseudomonadota</taxon>
        <taxon>Betaproteobacteria</taxon>
        <taxon>Burkholderiales</taxon>
        <taxon>Burkholderiaceae</taxon>
        <taxon>Paraburkholderia</taxon>
    </lineage>
</organism>
<reference evidence="2 3" key="1">
    <citation type="submission" date="2017-01" db="EMBL/GenBank/DDBJ databases">
        <title>Whole-Genome Shotgun Sequencing of Two beta-Proteobacterial Species in Search of the Bulgecin Biosynthetic Cluster.</title>
        <authorList>
            <person name="Horsman M.E."/>
            <person name="Marous D.R."/>
            <person name="Li R."/>
            <person name="Oliver R.A."/>
            <person name="Byun B."/>
            <person name="Emrich S.J."/>
            <person name="Boggess B."/>
            <person name="Townsend C.A."/>
            <person name="Mobashery S."/>
        </authorList>
    </citation>
    <scope>NUCLEOTIDE SEQUENCE [LARGE SCALE GENOMIC DNA]</scope>
    <source>
        <strain evidence="2 3">ATCC 31363</strain>
    </source>
</reference>
<dbReference type="AlphaFoldDB" id="A0A2A4EV04"/>
<proteinExistence type="predicted"/>